<reference evidence="1" key="1">
    <citation type="journal article" date="2015" name="Nature">
        <title>Complex archaea that bridge the gap between prokaryotes and eukaryotes.</title>
        <authorList>
            <person name="Spang A."/>
            <person name="Saw J.H."/>
            <person name="Jorgensen S.L."/>
            <person name="Zaremba-Niedzwiedzka K."/>
            <person name="Martijn J."/>
            <person name="Lind A.E."/>
            <person name="van Eijk R."/>
            <person name="Schleper C."/>
            <person name="Guy L."/>
            <person name="Ettema T.J."/>
        </authorList>
    </citation>
    <scope>NUCLEOTIDE SEQUENCE</scope>
</reference>
<accession>A0A0F9KFD6</accession>
<organism evidence="1">
    <name type="scientific">marine sediment metagenome</name>
    <dbReference type="NCBI Taxonomy" id="412755"/>
    <lineage>
        <taxon>unclassified sequences</taxon>
        <taxon>metagenomes</taxon>
        <taxon>ecological metagenomes</taxon>
    </lineage>
</organism>
<comment type="caution">
    <text evidence="1">The sequence shown here is derived from an EMBL/GenBank/DDBJ whole genome shotgun (WGS) entry which is preliminary data.</text>
</comment>
<name>A0A0F9KFD6_9ZZZZ</name>
<protein>
    <submittedName>
        <fullName evidence="1">Uncharacterized protein</fullName>
    </submittedName>
</protein>
<gene>
    <name evidence="1" type="ORF">LCGC14_1334850</name>
</gene>
<dbReference type="AlphaFoldDB" id="A0A0F9KFD6"/>
<evidence type="ECO:0000313" key="1">
    <source>
        <dbReference type="EMBL" id="KKM80934.1"/>
    </source>
</evidence>
<sequence>MKGQAKVHTMRVYTSGTIDSETLKKVADRTFKYTLSKVWEEANIDNIRTANIAAQAQLAKYAKEQNEDGTFKYTDSQCITFANSITFASVAPGELQRGKTDMEKAADLFARLTVEESAAVIKADKERRKAEVAA</sequence>
<dbReference type="EMBL" id="LAZR01008106">
    <property type="protein sequence ID" value="KKM80934.1"/>
    <property type="molecule type" value="Genomic_DNA"/>
</dbReference>
<proteinExistence type="predicted"/>